<sequence length="43" mass="5102">GSINHILRRTVYLQRSSKRKLSPHPEETKVLLELKTKEVQKIF</sequence>
<name>A0ABN7XCB7_GIGMA</name>
<accession>A0ABN7XCB7</accession>
<dbReference type="Proteomes" id="UP000789901">
    <property type="component" value="Unassembled WGS sequence"/>
</dbReference>
<dbReference type="EMBL" id="CAJVQB010110065">
    <property type="protein sequence ID" value="CAG8852158.1"/>
    <property type="molecule type" value="Genomic_DNA"/>
</dbReference>
<gene>
    <name evidence="1" type="ORF">GMARGA_LOCUS41091</name>
</gene>
<comment type="caution">
    <text evidence="1">The sequence shown here is derived from an EMBL/GenBank/DDBJ whole genome shotgun (WGS) entry which is preliminary data.</text>
</comment>
<evidence type="ECO:0000313" key="2">
    <source>
        <dbReference type="Proteomes" id="UP000789901"/>
    </source>
</evidence>
<keyword evidence="2" id="KW-1185">Reference proteome</keyword>
<reference evidence="1 2" key="1">
    <citation type="submission" date="2021-06" db="EMBL/GenBank/DDBJ databases">
        <authorList>
            <person name="Kallberg Y."/>
            <person name="Tangrot J."/>
            <person name="Rosling A."/>
        </authorList>
    </citation>
    <scope>NUCLEOTIDE SEQUENCE [LARGE SCALE GENOMIC DNA]</scope>
    <source>
        <strain evidence="1 2">120-4 pot B 10/14</strain>
    </source>
</reference>
<organism evidence="1 2">
    <name type="scientific">Gigaspora margarita</name>
    <dbReference type="NCBI Taxonomy" id="4874"/>
    <lineage>
        <taxon>Eukaryota</taxon>
        <taxon>Fungi</taxon>
        <taxon>Fungi incertae sedis</taxon>
        <taxon>Mucoromycota</taxon>
        <taxon>Glomeromycotina</taxon>
        <taxon>Glomeromycetes</taxon>
        <taxon>Diversisporales</taxon>
        <taxon>Gigasporaceae</taxon>
        <taxon>Gigaspora</taxon>
    </lineage>
</organism>
<proteinExistence type="predicted"/>
<protein>
    <submittedName>
        <fullName evidence="1">35368_t:CDS:1</fullName>
    </submittedName>
</protein>
<evidence type="ECO:0000313" key="1">
    <source>
        <dbReference type="EMBL" id="CAG8852158.1"/>
    </source>
</evidence>
<feature type="non-terminal residue" evidence="1">
    <location>
        <position position="1"/>
    </location>
</feature>